<keyword evidence="3" id="KW-1185">Reference proteome</keyword>
<feature type="compositionally biased region" description="Low complexity" evidence="1">
    <location>
        <begin position="20"/>
        <end position="46"/>
    </location>
</feature>
<evidence type="ECO:0000313" key="2">
    <source>
        <dbReference type="EMBL" id="KAK2034008.1"/>
    </source>
</evidence>
<accession>A0AAD9HS71</accession>
<name>A0AAD9HS71_9PEZI</name>
<gene>
    <name evidence="2" type="ORF">LX32DRAFT_5557</name>
</gene>
<protein>
    <submittedName>
        <fullName evidence="2">Uncharacterized protein</fullName>
    </submittedName>
</protein>
<evidence type="ECO:0000256" key="1">
    <source>
        <dbReference type="SAM" id="MobiDB-lite"/>
    </source>
</evidence>
<dbReference type="AlphaFoldDB" id="A0AAD9HS71"/>
<feature type="region of interest" description="Disordered" evidence="1">
    <location>
        <begin position="20"/>
        <end position="93"/>
    </location>
</feature>
<organism evidence="2 3">
    <name type="scientific">Colletotrichum zoysiae</name>
    <dbReference type="NCBI Taxonomy" id="1216348"/>
    <lineage>
        <taxon>Eukaryota</taxon>
        <taxon>Fungi</taxon>
        <taxon>Dikarya</taxon>
        <taxon>Ascomycota</taxon>
        <taxon>Pezizomycotina</taxon>
        <taxon>Sordariomycetes</taxon>
        <taxon>Hypocreomycetidae</taxon>
        <taxon>Glomerellales</taxon>
        <taxon>Glomerellaceae</taxon>
        <taxon>Colletotrichum</taxon>
        <taxon>Colletotrichum graminicola species complex</taxon>
    </lineage>
</organism>
<comment type="caution">
    <text evidence="2">The sequence shown here is derived from an EMBL/GenBank/DDBJ whole genome shotgun (WGS) entry which is preliminary data.</text>
</comment>
<reference evidence="2" key="1">
    <citation type="submission" date="2021-06" db="EMBL/GenBank/DDBJ databases">
        <title>Comparative genomics, transcriptomics and evolutionary studies reveal genomic signatures of adaptation to plant cell wall in hemibiotrophic fungi.</title>
        <authorList>
            <consortium name="DOE Joint Genome Institute"/>
            <person name="Baroncelli R."/>
            <person name="Diaz J.F."/>
            <person name="Benocci T."/>
            <person name="Peng M."/>
            <person name="Battaglia E."/>
            <person name="Haridas S."/>
            <person name="Andreopoulos W."/>
            <person name="Labutti K."/>
            <person name="Pangilinan J."/>
            <person name="Floch G.L."/>
            <person name="Makela M.R."/>
            <person name="Henrissat B."/>
            <person name="Grigoriev I.V."/>
            <person name="Crouch J.A."/>
            <person name="De Vries R.P."/>
            <person name="Sukno S.A."/>
            <person name="Thon M.R."/>
        </authorList>
    </citation>
    <scope>NUCLEOTIDE SEQUENCE</scope>
    <source>
        <strain evidence="2">MAFF235873</strain>
    </source>
</reference>
<dbReference type="Proteomes" id="UP001232148">
    <property type="component" value="Unassembled WGS sequence"/>
</dbReference>
<feature type="compositionally biased region" description="Low complexity" evidence="1">
    <location>
        <begin position="74"/>
        <end position="85"/>
    </location>
</feature>
<evidence type="ECO:0000313" key="3">
    <source>
        <dbReference type="Proteomes" id="UP001232148"/>
    </source>
</evidence>
<dbReference type="EMBL" id="MU842817">
    <property type="protein sequence ID" value="KAK2034008.1"/>
    <property type="molecule type" value="Genomic_DNA"/>
</dbReference>
<sequence length="312" mass="35085">MAVTVEERFRQVQATRMAAVASSYPAASSATAGTKRRAASSAAATTLEKRRKGSNPPRKSRSTSTPSVRRRKSSTPSSAAASLAPHVGRTPGAPYVGVPTLPRTYLDFSHFLWTMGPKIRDECLEDIKEAGVHGEERWRAQHYDPLYATESCKLAFLIQVEKRWGEEQRTSGGDDSEVEEHACYRCYTLQPKAAFEEKPHHVLVSPHGVRFIHVDTKDPIVARRGESLLRRFCIECGVRDGLYPDTELVTSMTDEKWWLCQCRRLHWISPNEPQVECRRCKGKSGYRPLDITSYGSSGGFFPLERRLTKLSL</sequence>
<feature type="compositionally biased region" description="Basic residues" evidence="1">
    <location>
        <begin position="49"/>
        <end position="61"/>
    </location>
</feature>
<proteinExistence type="predicted"/>